<proteinExistence type="inferred from homology"/>
<evidence type="ECO:0000256" key="3">
    <source>
        <dbReference type="ARBA" id="ARBA00023125"/>
    </source>
</evidence>
<keyword evidence="2" id="KW-0805">Transcription regulation</keyword>
<dbReference type="PROSITE" id="PS50931">
    <property type="entry name" value="HTH_LYSR"/>
    <property type="match status" value="1"/>
</dbReference>
<gene>
    <name evidence="6" type="ORF">HDA39_002413</name>
</gene>
<comment type="caution">
    <text evidence="6">The sequence shown here is derived from an EMBL/GenBank/DDBJ whole genome shotgun (WGS) entry which is preliminary data.</text>
</comment>
<name>A0A7W9MTH3_9ACTN</name>
<dbReference type="InterPro" id="IPR000847">
    <property type="entry name" value="LysR_HTH_N"/>
</dbReference>
<keyword evidence="7" id="KW-1185">Reference proteome</keyword>
<dbReference type="PANTHER" id="PTHR30126:SF40">
    <property type="entry name" value="HTH-TYPE TRANSCRIPTIONAL REGULATOR GLTR"/>
    <property type="match status" value="1"/>
</dbReference>
<keyword evidence="3 6" id="KW-0238">DNA-binding</keyword>
<evidence type="ECO:0000256" key="4">
    <source>
        <dbReference type="ARBA" id="ARBA00023163"/>
    </source>
</evidence>
<dbReference type="PRINTS" id="PR00039">
    <property type="entry name" value="HTHLYSR"/>
</dbReference>
<dbReference type="SUPFAM" id="SSF53850">
    <property type="entry name" value="Periplasmic binding protein-like II"/>
    <property type="match status" value="1"/>
</dbReference>
<comment type="similarity">
    <text evidence="1">Belongs to the LysR transcriptional regulatory family.</text>
</comment>
<evidence type="ECO:0000256" key="2">
    <source>
        <dbReference type="ARBA" id="ARBA00023015"/>
    </source>
</evidence>
<dbReference type="Gene3D" id="3.40.190.10">
    <property type="entry name" value="Periplasmic binding protein-like II"/>
    <property type="match status" value="2"/>
</dbReference>
<dbReference type="SUPFAM" id="SSF46785">
    <property type="entry name" value="Winged helix' DNA-binding domain"/>
    <property type="match status" value="1"/>
</dbReference>
<sequence length="302" mass="32767">MAVSLQQLEMFRAVARNLSFSVAAREAYTSQPHVSNQIRKLEQHYGIALFVRSRPGITLTEAGAALYERIDKILADLEGAEQLIQQFRGLRRGSVRLAATSSVGNHVLPALIADFQREHHEITVSLRVSNTEQVWSSVEADEAELAVTPLQPPSRELTYEPFTTDDLVVAAPAGMELPDVLTVAALAGLPLVAREDGSLTLNQQQELLKTYDTTVVAQLSGTTAVNEAVAAGAGVSLVPESAVRAWVDAGLLKTRRLSDVTPQHEYFLVYSPQRHLAPATRALIEHLRAARQLAIPGPSATL</sequence>
<dbReference type="EMBL" id="JACHMY010000001">
    <property type="protein sequence ID" value="MBB5835679.1"/>
    <property type="molecule type" value="Genomic_DNA"/>
</dbReference>
<evidence type="ECO:0000313" key="6">
    <source>
        <dbReference type="EMBL" id="MBB5835679.1"/>
    </source>
</evidence>
<organism evidence="6 7">
    <name type="scientific">Kribbella italica</name>
    <dbReference type="NCBI Taxonomy" id="1540520"/>
    <lineage>
        <taxon>Bacteria</taxon>
        <taxon>Bacillati</taxon>
        <taxon>Actinomycetota</taxon>
        <taxon>Actinomycetes</taxon>
        <taxon>Propionibacteriales</taxon>
        <taxon>Kribbellaceae</taxon>
        <taxon>Kribbella</taxon>
    </lineage>
</organism>
<dbReference type="PANTHER" id="PTHR30126">
    <property type="entry name" value="HTH-TYPE TRANSCRIPTIONAL REGULATOR"/>
    <property type="match status" value="1"/>
</dbReference>
<dbReference type="RefSeq" id="WP_184795296.1">
    <property type="nucleotide sequence ID" value="NZ_JACHMY010000001.1"/>
</dbReference>
<dbReference type="Pfam" id="PF00126">
    <property type="entry name" value="HTH_1"/>
    <property type="match status" value="1"/>
</dbReference>
<protein>
    <submittedName>
        <fullName evidence="6">DNA-binding transcriptional LysR family regulator</fullName>
    </submittedName>
</protein>
<evidence type="ECO:0000256" key="1">
    <source>
        <dbReference type="ARBA" id="ARBA00009437"/>
    </source>
</evidence>
<accession>A0A7W9MTH3</accession>
<dbReference type="InterPro" id="IPR036388">
    <property type="entry name" value="WH-like_DNA-bd_sf"/>
</dbReference>
<dbReference type="Pfam" id="PF03466">
    <property type="entry name" value="LysR_substrate"/>
    <property type="match status" value="1"/>
</dbReference>
<dbReference type="Proteomes" id="UP000549971">
    <property type="component" value="Unassembled WGS sequence"/>
</dbReference>
<dbReference type="GO" id="GO:0003700">
    <property type="term" value="F:DNA-binding transcription factor activity"/>
    <property type="evidence" value="ECO:0007669"/>
    <property type="project" value="InterPro"/>
</dbReference>
<dbReference type="AlphaFoldDB" id="A0A7W9MTH3"/>
<reference evidence="6 7" key="1">
    <citation type="submission" date="2020-08" db="EMBL/GenBank/DDBJ databases">
        <title>Sequencing the genomes of 1000 actinobacteria strains.</title>
        <authorList>
            <person name="Klenk H.-P."/>
        </authorList>
    </citation>
    <scope>NUCLEOTIDE SEQUENCE [LARGE SCALE GENOMIC DNA]</scope>
    <source>
        <strain evidence="6 7">DSM 28967</strain>
    </source>
</reference>
<evidence type="ECO:0000259" key="5">
    <source>
        <dbReference type="PROSITE" id="PS50931"/>
    </source>
</evidence>
<evidence type="ECO:0000313" key="7">
    <source>
        <dbReference type="Proteomes" id="UP000549971"/>
    </source>
</evidence>
<feature type="domain" description="HTH lysR-type" evidence="5">
    <location>
        <begin position="3"/>
        <end position="60"/>
    </location>
</feature>
<dbReference type="InterPro" id="IPR005119">
    <property type="entry name" value="LysR_subst-bd"/>
</dbReference>
<dbReference type="FunFam" id="1.10.10.10:FF:000001">
    <property type="entry name" value="LysR family transcriptional regulator"/>
    <property type="match status" value="1"/>
</dbReference>
<dbReference type="InterPro" id="IPR036390">
    <property type="entry name" value="WH_DNA-bd_sf"/>
</dbReference>
<dbReference type="GO" id="GO:0000976">
    <property type="term" value="F:transcription cis-regulatory region binding"/>
    <property type="evidence" value="ECO:0007669"/>
    <property type="project" value="TreeGrafter"/>
</dbReference>
<keyword evidence="4" id="KW-0804">Transcription</keyword>
<dbReference type="Gene3D" id="1.10.10.10">
    <property type="entry name" value="Winged helix-like DNA-binding domain superfamily/Winged helix DNA-binding domain"/>
    <property type="match status" value="1"/>
</dbReference>